<sequence length="371" mass="43549">MNILLKLYPRLNLGDDLFLKIICERYPYVNFFLLAKNDYLKSGRWNNLATYQGSFKDSFLKKLKRVAIRKYWPEKFEKEIQKVFFDQNKDILDKVDGFVSIGGSIFIQIAEDVSLDNEIAYYHLIESKLKDKPKYFIGCNFGPYRSAEYLKEYTGIFERSTDVCFREQFSFDLFKDLDNVRLAPDVVFGMKMKPNDTRSSTVGFSIVPARGAVSEQGYFSKYAELIKEYQKKGFEISLFSFCKEEGDENAIESVIALLESQDNINRVYYKGDIDDFLKHYSEMEYMYCGRFHAMILSMLYNQKLFPVVYSEKMTNVLKDIEYGGEYIDMKKIGELDISRTLKQIELNKYNIDQQKIDAQMQFSALDEFLKA</sequence>
<evidence type="ECO:0000259" key="1">
    <source>
        <dbReference type="Pfam" id="PF04230"/>
    </source>
</evidence>
<protein>
    <submittedName>
        <fullName evidence="2">Polysaccharide pyruvyl transferase family protein</fullName>
    </submittedName>
</protein>
<proteinExistence type="predicted"/>
<gene>
    <name evidence="2" type="ORF">HS960_19920</name>
</gene>
<dbReference type="EMBL" id="CP058555">
    <property type="protein sequence ID" value="QMV69780.1"/>
    <property type="molecule type" value="Genomic_DNA"/>
</dbReference>
<dbReference type="RefSeq" id="WP_182330494.1">
    <property type="nucleotide sequence ID" value="NZ_CP058555.1"/>
</dbReference>
<dbReference type="GO" id="GO:0016740">
    <property type="term" value="F:transferase activity"/>
    <property type="evidence" value="ECO:0007669"/>
    <property type="project" value="UniProtKB-KW"/>
</dbReference>
<organism evidence="2 3">
    <name type="scientific">Sphingobacterium paramultivorum</name>
    <dbReference type="NCBI Taxonomy" id="2886510"/>
    <lineage>
        <taxon>Bacteria</taxon>
        <taxon>Pseudomonadati</taxon>
        <taxon>Bacteroidota</taxon>
        <taxon>Sphingobacteriia</taxon>
        <taxon>Sphingobacteriales</taxon>
        <taxon>Sphingobacteriaceae</taxon>
        <taxon>Sphingobacterium</taxon>
    </lineage>
</organism>
<dbReference type="AlphaFoldDB" id="A0A7G5E705"/>
<feature type="domain" description="Polysaccharide pyruvyl transferase" evidence="1">
    <location>
        <begin position="12"/>
        <end position="310"/>
    </location>
</feature>
<dbReference type="Proteomes" id="UP000515450">
    <property type="component" value="Chromosome"/>
</dbReference>
<keyword evidence="3" id="KW-1185">Reference proteome</keyword>
<name>A0A7G5E705_9SPHI</name>
<dbReference type="Pfam" id="PF04230">
    <property type="entry name" value="PS_pyruv_trans"/>
    <property type="match status" value="1"/>
</dbReference>
<accession>A0A7G5E705</accession>
<dbReference type="PANTHER" id="PTHR36836:SF1">
    <property type="entry name" value="COLANIC ACID BIOSYNTHESIS PROTEIN WCAK"/>
    <property type="match status" value="1"/>
</dbReference>
<dbReference type="InterPro" id="IPR007345">
    <property type="entry name" value="Polysacch_pyruvyl_Trfase"/>
</dbReference>
<reference evidence="2 3" key="1">
    <citation type="journal article" date="2020" name="G3 (Bethesda)">
        <title>CeMbio - The Caenorhabditis elegans Microbiome Resource.</title>
        <authorList>
            <person name="Dirksen P."/>
            <person name="Assie A."/>
            <person name="Zimmermann J."/>
            <person name="Zhang F."/>
            <person name="Tietje A.M."/>
            <person name="Marsh S.A."/>
            <person name="Felix M.A."/>
            <person name="Shapira M."/>
            <person name="Kaleta C."/>
            <person name="Schulenburg H."/>
            <person name="Samuel B."/>
        </authorList>
    </citation>
    <scope>NUCLEOTIDE SEQUENCE [LARGE SCALE GENOMIC DNA]</scope>
    <source>
        <strain evidence="2 3">BIGb0170</strain>
    </source>
</reference>
<keyword evidence="2" id="KW-0808">Transferase</keyword>
<evidence type="ECO:0000313" key="2">
    <source>
        <dbReference type="EMBL" id="QMV69780.1"/>
    </source>
</evidence>
<dbReference type="PANTHER" id="PTHR36836">
    <property type="entry name" value="COLANIC ACID BIOSYNTHESIS PROTEIN WCAK"/>
    <property type="match status" value="1"/>
</dbReference>
<evidence type="ECO:0000313" key="3">
    <source>
        <dbReference type="Proteomes" id="UP000515450"/>
    </source>
</evidence>